<accession>A0A0N4Z8F9</accession>
<comment type="caution">
    <text evidence="8">Lacks conserved residue(s) required for the propagation of feature annotation.</text>
</comment>
<dbReference type="InterPro" id="IPR024079">
    <property type="entry name" value="MetalloPept_cat_dom_sf"/>
</dbReference>
<name>A0A0N4Z8F9_PARTI</name>
<dbReference type="Gene3D" id="2.60.120.290">
    <property type="entry name" value="Spermadhesin, CUB domain"/>
    <property type="match status" value="1"/>
</dbReference>
<dbReference type="GO" id="GO:0006508">
    <property type="term" value="P:proteolysis"/>
    <property type="evidence" value="ECO:0007669"/>
    <property type="project" value="UniProtKB-KW"/>
</dbReference>
<feature type="chain" id="PRO_5005733360" description="Metalloendopeptidase" evidence="9">
    <location>
        <begin position="20"/>
        <end position="391"/>
    </location>
</feature>
<evidence type="ECO:0000256" key="4">
    <source>
        <dbReference type="ARBA" id="ARBA00022801"/>
    </source>
</evidence>
<protein>
    <recommendedName>
        <fullName evidence="9">Metalloendopeptidase</fullName>
        <ecNumber evidence="9">3.4.24.-</ecNumber>
    </recommendedName>
</protein>
<dbReference type="Pfam" id="PF00431">
    <property type="entry name" value="CUB"/>
    <property type="match status" value="1"/>
</dbReference>
<evidence type="ECO:0000256" key="2">
    <source>
        <dbReference type="ARBA" id="ARBA00022670"/>
    </source>
</evidence>
<sequence>MFLQKILSTVLTIFSSLLQLEYIGYIDDYRENITTFNGTNPLKVYIPSYMNMSLVWKGFHIYHNKTLLGFERTNFTVNTTLGFNFQRALISRAPVGPSKRDNKTFEFIKLTKKCENQTGTIEQLIAKMLGIINTNNRPDRDYYIKINYSNIYNGPQKLFKKYNWSQVPLYVNVSYDFGSALHYSPLFMSNNSLPVLMPHDNYSHYNNMIGQQYELSFNDLKLVNLIYSAHNCRRNNHCYNGGYMRPYFCHECLCPNGYTGTHCNLTESSSSGCNGNNTQKANTTVQTITMNGNINCTYLIKTNKNSTIEVNITDVKTQAKSPCYQKMGLEVKHFKDKGATGLCLCGNYSNITLTSENHKVLIQYTGLNNSSSANISFKEIKPTTTTTPPVV</sequence>
<feature type="domain" description="Peptidase M12A" evidence="10">
    <location>
        <begin position="21"/>
        <end position="233"/>
    </location>
</feature>
<dbReference type="AlphaFoldDB" id="A0A0N4Z8F9"/>
<evidence type="ECO:0000256" key="8">
    <source>
        <dbReference type="PROSITE-ProRule" id="PRU01211"/>
    </source>
</evidence>
<feature type="signal peptide" evidence="9">
    <location>
        <begin position="1"/>
        <end position="19"/>
    </location>
</feature>
<evidence type="ECO:0000256" key="6">
    <source>
        <dbReference type="ARBA" id="ARBA00023049"/>
    </source>
</evidence>
<dbReference type="EC" id="3.4.24.-" evidence="9"/>
<evidence type="ECO:0000256" key="9">
    <source>
        <dbReference type="RuleBase" id="RU361183"/>
    </source>
</evidence>
<proteinExistence type="predicted"/>
<organism evidence="11 12">
    <name type="scientific">Parastrongyloides trichosuri</name>
    <name type="common">Possum-specific nematode worm</name>
    <dbReference type="NCBI Taxonomy" id="131310"/>
    <lineage>
        <taxon>Eukaryota</taxon>
        <taxon>Metazoa</taxon>
        <taxon>Ecdysozoa</taxon>
        <taxon>Nematoda</taxon>
        <taxon>Chromadorea</taxon>
        <taxon>Rhabditida</taxon>
        <taxon>Tylenchina</taxon>
        <taxon>Panagrolaimomorpha</taxon>
        <taxon>Strongyloidoidea</taxon>
        <taxon>Strongyloididae</taxon>
        <taxon>Parastrongyloides</taxon>
    </lineage>
</organism>
<dbReference type="GO" id="GO:0046872">
    <property type="term" value="F:metal ion binding"/>
    <property type="evidence" value="ECO:0007669"/>
    <property type="project" value="UniProtKB-KW"/>
</dbReference>
<keyword evidence="2 9" id="KW-0645">Protease</keyword>
<evidence type="ECO:0000259" key="10">
    <source>
        <dbReference type="PROSITE" id="PS51864"/>
    </source>
</evidence>
<dbReference type="Gene3D" id="3.40.390.10">
    <property type="entry name" value="Collagenase (Catalytic Domain)"/>
    <property type="match status" value="1"/>
</dbReference>
<keyword evidence="1" id="KW-0245">EGF-like domain</keyword>
<evidence type="ECO:0000256" key="5">
    <source>
        <dbReference type="ARBA" id="ARBA00022833"/>
    </source>
</evidence>
<dbReference type="WBParaSite" id="PTRK_0000355810.1">
    <property type="protein sequence ID" value="PTRK_0000355810.1"/>
    <property type="gene ID" value="PTRK_0000355810"/>
</dbReference>
<dbReference type="GO" id="GO:0004222">
    <property type="term" value="F:metalloendopeptidase activity"/>
    <property type="evidence" value="ECO:0007669"/>
    <property type="project" value="UniProtKB-UniRule"/>
</dbReference>
<evidence type="ECO:0000256" key="3">
    <source>
        <dbReference type="ARBA" id="ARBA00022723"/>
    </source>
</evidence>
<dbReference type="PRINTS" id="PR00480">
    <property type="entry name" value="ASTACIN"/>
</dbReference>
<dbReference type="SUPFAM" id="SSF55486">
    <property type="entry name" value="Metalloproteases ('zincins'), catalytic domain"/>
    <property type="match status" value="1"/>
</dbReference>
<dbReference type="InterPro" id="IPR035914">
    <property type="entry name" value="Sperma_CUB_dom_sf"/>
</dbReference>
<dbReference type="InterPro" id="IPR000859">
    <property type="entry name" value="CUB_dom"/>
</dbReference>
<dbReference type="Proteomes" id="UP000038045">
    <property type="component" value="Unplaced"/>
</dbReference>
<keyword evidence="7" id="KW-1015">Disulfide bond</keyword>
<dbReference type="InterPro" id="IPR001506">
    <property type="entry name" value="Peptidase_M12A"/>
</dbReference>
<keyword evidence="4 9" id="KW-0378">Hydrolase</keyword>
<dbReference type="InterPro" id="IPR000742">
    <property type="entry name" value="EGF"/>
</dbReference>
<dbReference type="Pfam" id="PF01400">
    <property type="entry name" value="Astacin"/>
    <property type="match status" value="1"/>
</dbReference>
<keyword evidence="9" id="KW-0732">Signal</keyword>
<keyword evidence="3 9" id="KW-0479">Metal-binding</keyword>
<comment type="cofactor">
    <cofactor evidence="9">
        <name>Zn(2+)</name>
        <dbReference type="ChEBI" id="CHEBI:29105"/>
    </cofactor>
    <text evidence="9">Binds 1 zinc ion per subunit.</text>
</comment>
<evidence type="ECO:0000313" key="11">
    <source>
        <dbReference type="Proteomes" id="UP000038045"/>
    </source>
</evidence>
<dbReference type="CDD" id="cd00054">
    <property type="entry name" value="EGF_CA"/>
    <property type="match status" value="1"/>
</dbReference>
<keyword evidence="11" id="KW-1185">Reference proteome</keyword>
<evidence type="ECO:0000256" key="1">
    <source>
        <dbReference type="ARBA" id="ARBA00022536"/>
    </source>
</evidence>
<dbReference type="PANTHER" id="PTHR10127">
    <property type="entry name" value="DISCOIDIN, CUB, EGF, LAMININ , AND ZINC METALLOPROTEASE DOMAIN CONTAINING"/>
    <property type="match status" value="1"/>
</dbReference>
<dbReference type="PROSITE" id="PS00022">
    <property type="entry name" value="EGF_1"/>
    <property type="match status" value="1"/>
</dbReference>
<keyword evidence="5 9" id="KW-0862">Zinc</keyword>
<dbReference type="PROSITE" id="PS01186">
    <property type="entry name" value="EGF_2"/>
    <property type="match status" value="1"/>
</dbReference>
<keyword evidence="6 9" id="KW-0482">Metalloprotease</keyword>
<reference evidence="12" key="1">
    <citation type="submission" date="2017-02" db="UniProtKB">
        <authorList>
            <consortium name="WormBaseParasite"/>
        </authorList>
    </citation>
    <scope>IDENTIFICATION</scope>
</reference>
<evidence type="ECO:0000313" key="12">
    <source>
        <dbReference type="WBParaSite" id="PTRK_0000355810.1"/>
    </source>
</evidence>
<dbReference type="PROSITE" id="PS51864">
    <property type="entry name" value="ASTACIN"/>
    <property type="match status" value="1"/>
</dbReference>
<evidence type="ECO:0000256" key="7">
    <source>
        <dbReference type="ARBA" id="ARBA00023157"/>
    </source>
</evidence>
<dbReference type="PANTHER" id="PTHR10127:SF780">
    <property type="entry name" value="METALLOENDOPEPTIDASE"/>
    <property type="match status" value="1"/>
</dbReference>
<dbReference type="SUPFAM" id="SSF49854">
    <property type="entry name" value="Spermadhesin, CUB domain"/>
    <property type="match status" value="1"/>
</dbReference>